<feature type="chain" id="PRO_5001703924" evidence="1">
    <location>
        <begin position="26"/>
        <end position="100"/>
    </location>
</feature>
<accession>A0A074ZB33</accession>
<protein>
    <submittedName>
        <fullName evidence="2">Uncharacterized protein</fullName>
    </submittedName>
</protein>
<evidence type="ECO:0000313" key="3">
    <source>
        <dbReference type="Proteomes" id="UP000030641"/>
    </source>
</evidence>
<evidence type="ECO:0000313" key="2">
    <source>
        <dbReference type="EMBL" id="KEQ95961.1"/>
    </source>
</evidence>
<evidence type="ECO:0000256" key="1">
    <source>
        <dbReference type="SAM" id="SignalP"/>
    </source>
</evidence>
<gene>
    <name evidence="2" type="ORF">AUEXF2481DRAFT_39037</name>
</gene>
<keyword evidence="1" id="KW-0732">Signal</keyword>
<proteinExistence type="predicted"/>
<dbReference type="GeneID" id="25366272"/>
<keyword evidence="3" id="KW-1185">Reference proteome</keyword>
<feature type="signal peptide" evidence="1">
    <location>
        <begin position="1"/>
        <end position="25"/>
    </location>
</feature>
<organism evidence="2 3">
    <name type="scientific">Aureobasidium subglaciale (strain EXF-2481)</name>
    <name type="common">Aureobasidium pullulans var. subglaciale</name>
    <dbReference type="NCBI Taxonomy" id="1043005"/>
    <lineage>
        <taxon>Eukaryota</taxon>
        <taxon>Fungi</taxon>
        <taxon>Dikarya</taxon>
        <taxon>Ascomycota</taxon>
        <taxon>Pezizomycotina</taxon>
        <taxon>Dothideomycetes</taxon>
        <taxon>Dothideomycetidae</taxon>
        <taxon>Dothideales</taxon>
        <taxon>Saccotheciaceae</taxon>
        <taxon>Aureobasidium</taxon>
    </lineage>
</organism>
<dbReference type="InParanoid" id="A0A074ZB33"/>
<dbReference type="RefSeq" id="XP_013344541.1">
    <property type="nucleotide sequence ID" value="XM_013489087.1"/>
</dbReference>
<reference evidence="2 3" key="1">
    <citation type="journal article" date="2014" name="BMC Genomics">
        <title>Genome sequencing of four Aureobasidium pullulans varieties: biotechnological potential, stress tolerance, and description of new species.</title>
        <authorList>
            <person name="Gostin Ar C."/>
            <person name="Ohm R.A."/>
            <person name="Kogej T."/>
            <person name="Sonjak S."/>
            <person name="Turk M."/>
            <person name="Zajc J."/>
            <person name="Zalar P."/>
            <person name="Grube M."/>
            <person name="Sun H."/>
            <person name="Han J."/>
            <person name="Sharma A."/>
            <person name="Chiniquy J."/>
            <person name="Ngan C.Y."/>
            <person name="Lipzen A."/>
            <person name="Barry K."/>
            <person name="Grigoriev I.V."/>
            <person name="Gunde-Cimerman N."/>
        </authorList>
    </citation>
    <scope>NUCLEOTIDE SEQUENCE [LARGE SCALE GENOMIC DNA]</scope>
    <source>
        <strain evidence="2 3">EXF-2481</strain>
    </source>
</reference>
<dbReference type="Proteomes" id="UP000030641">
    <property type="component" value="Unassembled WGS sequence"/>
</dbReference>
<dbReference type="EMBL" id="KL584757">
    <property type="protein sequence ID" value="KEQ95961.1"/>
    <property type="molecule type" value="Genomic_DNA"/>
</dbReference>
<name>A0A074ZB33_AURSE</name>
<dbReference type="AlphaFoldDB" id="A0A074ZB33"/>
<dbReference type="HOGENOM" id="CLU_2305536_0_0_1"/>
<sequence length="100" mass="10895">MLTSGAPSSTHVGAWSLLFSFQVLTLPLEYANSTRQENMTTKDDLISTISSEAHHLSTSMFSATDNVFTQTLSHKLSILGSIVVRNVSSLTLSVRQRASH</sequence>